<dbReference type="Proteomes" id="UP000275078">
    <property type="component" value="Unassembled WGS sequence"/>
</dbReference>
<evidence type="ECO:0000313" key="2">
    <source>
        <dbReference type="Proteomes" id="UP000275078"/>
    </source>
</evidence>
<proteinExistence type="predicted"/>
<evidence type="ECO:0000313" key="1">
    <source>
        <dbReference type="EMBL" id="RPA84193.1"/>
    </source>
</evidence>
<gene>
    <name evidence="1" type="ORF">BJ508DRAFT_42329</name>
</gene>
<organism evidence="1 2">
    <name type="scientific">Ascobolus immersus RN42</name>
    <dbReference type="NCBI Taxonomy" id="1160509"/>
    <lineage>
        <taxon>Eukaryota</taxon>
        <taxon>Fungi</taxon>
        <taxon>Dikarya</taxon>
        <taxon>Ascomycota</taxon>
        <taxon>Pezizomycotina</taxon>
        <taxon>Pezizomycetes</taxon>
        <taxon>Pezizales</taxon>
        <taxon>Ascobolaceae</taxon>
        <taxon>Ascobolus</taxon>
    </lineage>
</organism>
<keyword evidence="2" id="KW-1185">Reference proteome</keyword>
<protein>
    <submittedName>
        <fullName evidence="1">Uncharacterized protein</fullName>
    </submittedName>
</protein>
<accession>A0A3N4IDI7</accession>
<sequence>MAFIFVPQTTSIVLTGTSPHSSPFHSSPNTSAPHSILCFKLPAIPPASPSTTELFSHIPTNRSRSRSRICVGFNSPDSGRRERHRLRTTSLFFWCLLGLRRFEGRGSVKGLVRALAVDVERKEEVGARPLGSALKYFFFIGSGGR</sequence>
<reference evidence="1 2" key="1">
    <citation type="journal article" date="2018" name="Nat. Ecol. Evol.">
        <title>Pezizomycetes genomes reveal the molecular basis of ectomycorrhizal truffle lifestyle.</title>
        <authorList>
            <person name="Murat C."/>
            <person name="Payen T."/>
            <person name="Noel B."/>
            <person name="Kuo A."/>
            <person name="Morin E."/>
            <person name="Chen J."/>
            <person name="Kohler A."/>
            <person name="Krizsan K."/>
            <person name="Balestrini R."/>
            <person name="Da Silva C."/>
            <person name="Montanini B."/>
            <person name="Hainaut M."/>
            <person name="Levati E."/>
            <person name="Barry K.W."/>
            <person name="Belfiori B."/>
            <person name="Cichocki N."/>
            <person name="Clum A."/>
            <person name="Dockter R.B."/>
            <person name="Fauchery L."/>
            <person name="Guy J."/>
            <person name="Iotti M."/>
            <person name="Le Tacon F."/>
            <person name="Lindquist E.A."/>
            <person name="Lipzen A."/>
            <person name="Malagnac F."/>
            <person name="Mello A."/>
            <person name="Molinier V."/>
            <person name="Miyauchi S."/>
            <person name="Poulain J."/>
            <person name="Riccioni C."/>
            <person name="Rubini A."/>
            <person name="Sitrit Y."/>
            <person name="Splivallo R."/>
            <person name="Traeger S."/>
            <person name="Wang M."/>
            <person name="Zifcakova L."/>
            <person name="Wipf D."/>
            <person name="Zambonelli A."/>
            <person name="Paolocci F."/>
            <person name="Nowrousian M."/>
            <person name="Ottonello S."/>
            <person name="Baldrian P."/>
            <person name="Spatafora J.W."/>
            <person name="Henrissat B."/>
            <person name="Nagy L.G."/>
            <person name="Aury J.M."/>
            <person name="Wincker P."/>
            <person name="Grigoriev I.V."/>
            <person name="Bonfante P."/>
            <person name="Martin F.M."/>
        </authorList>
    </citation>
    <scope>NUCLEOTIDE SEQUENCE [LARGE SCALE GENOMIC DNA]</scope>
    <source>
        <strain evidence="1 2">RN42</strain>
    </source>
</reference>
<dbReference type="EMBL" id="ML119660">
    <property type="protein sequence ID" value="RPA84193.1"/>
    <property type="molecule type" value="Genomic_DNA"/>
</dbReference>
<name>A0A3N4IDI7_ASCIM</name>
<dbReference type="AlphaFoldDB" id="A0A3N4IDI7"/>